<evidence type="ECO:0000313" key="3">
    <source>
        <dbReference type="EMBL" id="KAJ8275570.1"/>
    </source>
</evidence>
<dbReference type="Pfam" id="PF06911">
    <property type="entry name" value="Senescence"/>
    <property type="match status" value="1"/>
</dbReference>
<comment type="caution">
    <text evidence="3">The sequence shown here is derived from an EMBL/GenBank/DDBJ whole genome shotgun (WGS) entry which is preliminary data.</text>
</comment>
<feature type="compositionally biased region" description="Polar residues" evidence="1">
    <location>
        <begin position="66"/>
        <end position="77"/>
    </location>
</feature>
<feature type="compositionally biased region" description="Basic and acidic residues" evidence="1">
    <location>
        <begin position="82"/>
        <end position="92"/>
    </location>
</feature>
<keyword evidence="4" id="KW-1185">Reference proteome</keyword>
<dbReference type="AlphaFoldDB" id="A0A9Q1I1Y5"/>
<dbReference type="Proteomes" id="UP001152803">
    <property type="component" value="Unassembled WGS sequence"/>
</dbReference>
<reference evidence="3" key="1">
    <citation type="journal article" date="2023" name="Science">
        <title>Genome structures resolve the early diversification of teleost fishes.</title>
        <authorList>
            <person name="Parey E."/>
            <person name="Louis A."/>
            <person name="Montfort J."/>
            <person name="Bouchez O."/>
            <person name="Roques C."/>
            <person name="Iampietro C."/>
            <person name="Lluch J."/>
            <person name="Castinel A."/>
            <person name="Donnadieu C."/>
            <person name="Desvignes T."/>
            <person name="Floi Bucao C."/>
            <person name="Jouanno E."/>
            <person name="Wen M."/>
            <person name="Mejri S."/>
            <person name="Dirks R."/>
            <person name="Jansen H."/>
            <person name="Henkel C."/>
            <person name="Chen W.J."/>
            <person name="Zahm M."/>
            <person name="Cabau C."/>
            <person name="Klopp C."/>
            <person name="Thompson A.W."/>
            <person name="Robinson-Rechavi M."/>
            <person name="Braasch I."/>
            <person name="Lecointre G."/>
            <person name="Bobe J."/>
            <person name="Postlethwait J.H."/>
            <person name="Berthelot C."/>
            <person name="Roest Crollius H."/>
            <person name="Guiguen Y."/>
        </authorList>
    </citation>
    <scope>NUCLEOTIDE SEQUENCE</scope>
    <source>
        <strain evidence="3">Concon-B</strain>
    </source>
</reference>
<organism evidence="3 4">
    <name type="scientific">Conger conger</name>
    <name type="common">Conger eel</name>
    <name type="synonym">Muraena conger</name>
    <dbReference type="NCBI Taxonomy" id="82655"/>
    <lineage>
        <taxon>Eukaryota</taxon>
        <taxon>Metazoa</taxon>
        <taxon>Chordata</taxon>
        <taxon>Craniata</taxon>
        <taxon>Vertebrata</taxon>
        <taxon>Euteleostomi</taxon>
        <taxon>Actinopterygii</taxon>
        <taxon>Neopterygii</taxon>
        <taxon>Teleostei</taxon>
        <taxon>Anguilliformes</taxon>
        <taxon>Congridae</taxon>
        <taxon>Conger</taxon>
    </lineage>
</organism>
<dbReference type="InterPro" id="IPR009686">
    <property type="entry name" value="Senescence/spartin_C"/>
</dbReference>
<evidence type="ECO:0000313" key="4">
    <source>
        <dbReference type="Proteomes" id="UP001152803"/>
    </source>
</evidence>
<dbReference type="EMBL" id="JAFJMO010000005">
    <property type="protein sequence ID" value="KAJ8275570.1"/>
    <property type="molecule type" value="Genomic_DNA"/>
</dbReference>
<name>A0A9Q1I1Y5_CONCO</name>
<feature type="domain" description="Senescence" evidence="2">
    <location>
        <begin position="30"/>
        <end position="67"/>
    </location>
</feature>
<evidence type="ECO:0000256" key="1">
    <source>
        <dbReference type="SAM" id="MobiDB-lite"/>
    </source>
</evidence>
<feature type="region of interest" description="Disordered" evidence="1">
    <location>
        <begin position="66"/>
        <end position="92"/>
    </location>
</feature>
<evidence type="ECO:0000259" key="2">
    <source>
        <dbReference type="Pfam" id="PF06911"/>
    </source>
</evidence>
<accession>A0A9Q1I1Y5</accession>
<sequence length="92" mass="9637">MSGAHAGIVQQSLPRSLQIQPACASTAPPYGPDAGQATHMAVGCVANVGAAALNFDHLAIRGLTQAARQNVSSTESKPQIKRGKEEEEKREE</sequence>
<proteinExistence type="predicted"/>
<gene>
    <name evidence="3" type="ORF">COCON_G00073220</name>
</gene>
<protein>
    <recommendedName>
        <fullName evidence="2">Senescence domain-containing protein</fullName>
    </recommendedName>
</protein>